<dbReference type="InterPro" id="IPR043129">
    <property type="entry name" value="ATPase_NBD"/>
</dbReference>
<comment type="similarity">
    <text evidence="1">Belongs to the heat shock protein 70 family.</text>
</comment>
<keyword evidence="2" id="KW-0547">Nucleotide-binding</keyword>
<dbReference type="CDD" id="cd10229">
    <property type="entry name" value="ASKHA_NBD_HSP70_HSPA12"/>
    <property type="match status" value="1"/>
</dbReference>
<evidence type="ECO:0000313" key="5">
    <source>
        <dbReference type="EMBL" id="OWF47642.1"/>
    </source>
</evidence>
<dbReference type="EMBL" id="KX085101">
    <property type="protein sequence ID" value="AOR17358.1"/>
    <property type="molecule type" value="mRNA"/>
</dbReference>
<dbReference type="STRING" id="6573.A0A1C9U2Z6"/>
<dbReference type="OrthoDB" id="2963168at2759"/>
<name>A0A1C9U2Z6_MIZYE</name>
<dbReference type="Pfam" id="PF00012">
    <property type="entry name" value="HSP70"/>
    <property type="match status" value="1"/>
</dbReference>
<reference evidence="5 6" key="2">
    <citation type="journal article" date="2017" name="Nat. Ecol. Evol.">
        <title>Scallop genome provides insights into evolution of bilaterian karyotype and development.</title>
        <authorList>
            <person name="Wang S."/>
            <person name="Zhang J."/>
            <person name="Jiao W."/>
            <person name="Li J."/>
            <person name="Xun X."/>
            <person name="Sun Y."/>
            <person name="Guo X."/>
            <person name="Huan P."/>
            <person name="Dong B."/>
            <person name="Zhang L."/>
            <person name="Hu X."/>
            <person name="Sun X."/>
            <person name="Wang J."/>
            <person name="Zhao C."/>
            <person name="Wang Y."/>
            <person name="Wang D."/>
            <person name="Huang X."/>
            <person name="Wang R."/>
            <person name="Lv J."/>
            <person name="Li Y."/>
            <person name="Zhang Z."/>
            <person name="Liu B."/>
            <person name="Lu W."/>
            <person name="Hui Y."/>
            <person name="Liang J."/>
            <person name="Zhou Z."/>
            <person name="Hou R."/>
            <person name="Li X."/>
            <person name="Liu Y."/>
            <person name="Li H."/>
            <person name="Ning X."/>
            <person name="Lin Y."/>
            <person name="Zhao L."/>
            <person name="Xing Q."/>
            <person name="Dou J."/>
            <person name="Li Y."/>
            <person name="Mao J."/>
            <person name="Guo H."/>
            <person name="Dou H."/>
            <person name="Li T."/>
            <person name="Mu C."/>
            <person name="Jiang W."/>
            <person name="Fu Q."/>
            <person name="Fu X."/>
            <person name="Miao Y."/>
            <person name="Liu J."/>
            <person name="Yu Q."/>
            <person name="Li R."/>
            <person name="Liao H."/>
            <person name="Li X."/>
            <person name="Kong Y."/>
            <person name="Jiang Z."/>
            <person name="Chourrout D."/>
            <person name="Li R."/>
            <person name="Bao Z."/>
        </authorList>
    </citation>
    <scope>NUCLEOTIDE SEQUENCE [LARGE SCALE GENOMIC DNA]</scope>
    <source>
        <strain evidence="5 6">PY_sf001</strain>
    </source>
</reference>
<keyword evidence="6" id="KW-1185">Reference proteome</keyword>
<reference evidence="4" key="1">
    <citation type="journal article" date="2016" name="Fish Shellfish Immunol.">
        <title>Hsp70 gene expansions in the scallop (Patinopecten yessoensis) genome and their expression regulation after exposure to the toxic dinoflagellate Alexandrium catenella.</title>
        <authorList>
            <person name="Cheng J."/>
            <person name="Xun X."/>
            <person name="Kong Y."/>
            <person name="Wang S."/>
            <person name="Yang Z."/>
            <person name="Li Y."/>
            <person name="Kong D."/>
            <person name="Wang S."/>
            <person name="Zhang L."/>
            <person name="Hu X."/>
            <person name="Bao Z."/>
        </authorList>
    </citation>
    <scope>NUCLEOTIDE SEQUENCE</scope>
    <source>
        <strain evidence="4">PYE.7669.14.HSPA12</strain>
    </source>
</reference>
<proteinExistence type="evidence at transcript level"/>
<accession>A0A1C9U2Z6</accession>
<keyword evidence="4" id="KW-0346">Stress response</keyword>
<dbReference type="SUPFAM" id="SSF53067">
    <property type="entry name" value="Actin-like ATPase domain"/>
    <property type="match status" value="2"/>
</dbReference>
<evidence type="ECO:0000256" key="3">
    <source>
        <dbReference type="ARBA" id="ARBA00022840"/>
    </source>
</evidence>
<protein>
    <submittedName>
        <fullName evidence="4 5">Heat shock 70 kDa protein</fullName>
    </submittedName>
</protein>
<evidence type="ECO:0000256" key="1">
    <source>
        <dbReference type="ARBA" id="ARBA00007381"/>
    </source>
</evidence>
<dbReference type="InterPro" id="IPR013126">
    <property type="entry name" value="Hsp_70_fam"/>
</dbReference>
<dbReference type="GO" id="GO:0005524">
    <property type="term" value="F:ATP binding"/>
    <property type="evidence" value="ECO:0007669"/>
    <property type="project" value="UniProtKB-KW"/>
</dbReference>
<dbReference type="Proteomes" id="UP000242188">
    <property type="component" value="Unassembled WGS sequence"/>
</dbReference>
<evidence type="ECO:0000313" key="6">
    <source>
        <dbReference type="Proteomes" id="UP000242188"/>
    </source>
</evidence>
<gene>
    <name evidence="5" type="ORF">KP79_PYT13072</name>
</gene>
<dbReference type="AlphaFoldDB" id="A0A1C9U2Z6"/>
<dbReference type="EMBL" id="NEDP02003836">
    <property type="protein sequence ID" value="OWF47642.1"/>
    <property type="molecule type" value="Genomic_DNA"/>
</dbReference>
<sequence length="578" mass="65216">MDFSPIIIAALDFGTTYSGYAFQMRHDHEREPLKINTNAWIGSGKLMSQKTPSSLLLSPDKKFHSFGYDAETKYSELTEENEHTGWLYFKQFKMLLHNNKTLGRSTLIKDINGEMMPAKTIFSMAIRFLREHLLTMIQKQIANELDEGMIGWVITVPAIWDEGAKQFMREAAQAAGVCTEHLQLALEPEAASLYCMKEHAIRVCEQSTGRTVAPLFEEGSKFIVVDMGGGTIDMTVHQITIGQRIREIRRACGGACGGTTVDNAFRAFLHEVFGNEVLETLKQDSMSDYLELFQDFEVKKRGFKSELGRKVVFHMPVALVELYENMTGNKFADSMSKSTKLSQSVSIKRDKMHIGFEVCKDFFSEAVCGIMNHTLEIMTEDITTIVLVGGFSESSLIQAQFQEMFPNKVIFCPQDPGLAVLKGAVLYGFDPSVIKSRVMKYTYGIEVNNIFDPKVHSPEYRFWSQSSSQWYCSKCFDPFVTAEQEVEDGSIVTRLYSPGNKQHEVTISVYASNQIPTYITEQSCFKLGTIKVERPAQGWITSSQLRVDMLFGGTEFTVKVSDTCNGASYINKFDFLRS</sequence>
<dbReference type="GO" id="GO:0140662">
    <property type="term" value="F:ATP-dependent protein folding chaperone"/>
    <property type="evidence" value="ECO:0007669"/>
    <property type="project" value="InterPro"/>
</dbReference>
<dbReference type="PANTHER" id="PTHR14187:SF5">
    <property type="entry name" value="HEAT SHOCK 70 KDA PROTEIN 12A"/>
    <property type="match status" value="1"/>
</dbReference>
<evidence type="ECO:0000313" key="4">
    <source>
        <dbReference type="EMBL" id="AOR17358.1"/>
    </source>
</evidence>
<dbReference type="Gene3D" id="3.30.420.40">
    <property type="match status" value="2"/>
</dbReference>
<organism evidence="4">
    <name type="scientific">Mizuhopecten yessoensis</name>
    <name type="common">Japanese scallop</name>
    <name type="synonym">Patinopecten yessoensis</name>
    <dbReference type="NCBI Taxonomy" id="6573"/>
    <lineage>
        <taxon>Eukaryota</taxon>
        <taxon>Metazoa</taxon>
        <taxon>Spiralia</taxon>
        <taxon>Lophotrochozoa</taxon>
        <taxon>Mollusca</taxon>
        <taxon>Bivalvia</taxon>
        <taxon>Autobranchia</taxon>
        <taxon>Pteriomorphia</taxon>
        <taxon>Pectinida</taxon>
        <taxon>Pectinoidea</taxon>
        <taxon>Pectinidae</taxon>
        <taxon>Mizuhopecten</taxon>
    </lineage>
</organism>
<keyword evidence="3" id="KW-0067">ATP-binding</keyword>
<dbReference type="PANTHER" id="PTHR14187">
    <property type="entry name" value="ALPHA KINASE/ELONGATION FACTOR 2 KINASE"/>
    <property type="match status" value="1"/>
</dbReference>
<evidence type="ECO:0000256" key="2">
    <source>
        <dbReference type="ARBA" id="ARBA00022741"/>
    </source>
</evidence>